<evidence type="ECO:0008006" key="4">
    <source>
        <dbReference type="Google" id="ProtNLM"/>
    </source>
</evidence>
<organism evidence="3">
    <name type="scientific">Methanotorris igneus (strain DSM 5666 / JCM 11834 / Kol 5)</name>
    <dbReference type="NCBI Taxonomy" id="880724"/>
    <lineage>
        <taxon>Archaea</taxon>
        <taxon>Methanobacteriati</taxon>
        <taxon>Methanobacteriota</taxon>
        <taxon>Methanomada group</taxon>
        <taxon>Methanococci</taxon>
        <taxon>Methanococcales</taxon>
        <taxon>Methanocaldococcaceae</taxon>
        <taxon>Methanotorris</taxon>
    </lineage>
</organism>
<accession>F6BDS7</accession>
<dbReference type="AlphaFoldDB" id="F6BDS7"/>
<evidence type="ECO:0000313" key="3">
    <source>
        <dbReference type="Proteomes" id="UP000009227"/>
    </source>
</evidence>
<feature type="transmembrane region" description="Helical" evidence="1">
    <location>
        <begin position="85"/>
        <end position="102"/>
    </location>
</feature>
<keyword evidence="1" id="KW-0812">Transmembrane</keyword>
<proteinExistence type="predicted"/>
<feature type="transmembrane region" description="Helical" evidence="1">
    <location>
        <begin position="6"/>
        <end position="28"/>
    </location>
</feature>
<dbReference type="RefSeq" id="WP_013799239.1">
    <property type="nucleotide sequence ID" value="NC_015562.1"/>
</dbReference>
<keyword evidence="1" id="KW-1133">Transmembrane helix</keyword>
<dbReference type="Proteomes" id="UP000009227">
    <property type="component" value="Chromosome"/>
</dbReference>
<keyword evidence="1" id="KW-0472">Membrane</keyword>
<dbReference type="OrthoDB" id="66128at2157"/>
<dbReference type="STRING" id="880724.Metig_1099"/>
<evidence type="ECO:0000256" key="1">
    <source>
        <dbReference type="SAM" id="Phobius"/>
    </source>
</evidence>
<name>F6BDS7_METIK</name>
<keyword evidence="3" id="KW-1185">Reference proteome</keyword>
<reference evidence="2 3" key="1">
    <citation type="submission" date="2011-05" db="EMBL/GenBank/DDBJ databases">
        <title>Complete sequence of Methanotorris igneus Kol 5.</title>
        <authorList>
            <consortium name="US DOE Joint Genome Institute"/>
            <person name="Lucas S."/>
            <person name="Han J."/>
            <person name="Lapidus A."/>
            <person name="Cheng J.-F."/>
            <person name="Goodwin L."/>
            <person name="Pitluck S."/>
            <person name="Peters L."/>
            <person name="Mikhailova N."/>
            <person name="Chertkov O."/>
            <person name="Han C."/>
            <person name="Tapia R."/>
            <person name="Land M."/>
            <person name="Hauser L."/>
            <person name="Kyrpides N."/>
            <person name="Ivanova N."/>
            <person name="Pagani I."/>
            <person name="Sieprawska-Lupa M."/>
            <person name="Whitman W."/>
            <person name="Woyke T."/>
        </authorList>
    </citation>
    <scope>NUCLEOTIDE SEQUENCE [LARGE SCALE GENOMIC DNA]</scope>
    <source>
        <strain evidence="3">DSM 5666 / JCM 11834 / Kol 5</strain>
    </source>
</reference>
<dbReference type="EMBL" id="CP002737">
    <property type="protein sequence ID" value="AEF96638.1"/>
    <property type="molecule type" value="Genomic_DNA"/>
</dbReference>
<dbReference type="KEGG" id="mig:Metig_1099"/>
<gene>
    <name evidence="2" type="ordered locus">Metig_1099</name>
</gene>
<dbReference type="GeneID" id="10643957"/>
<evidence type="ECO:0000313" key="2">
    <source>
        <dbReference type="EMBL" id="AEF96638.1"/>
    </source>
</evidence>
<feature type="transmembrane region" description="Helical" evidence="1">
    <location>
        <begin position="59"/>
        <end position="79"/>
    </location>
</feature>
<protein>
    <recommendedName>
        <fullName evidence="4">DUF5673 domain-containing protein</fullName>
    </recommendedName>
</protein>
<sequence>MNGIGLAIYLYAGFLSFILGLLPLYVFIKYPKLERKNKELVYSYPDNLKNVIPKAMYDMLIVFAVIPAAFITFFCYLLGKIDIFAILIAIFCYLFLCYVLCFKRYIVEIYKNGFYFNQFYTWNAFDGYEKIGNKIKLIGKKWISPNVYLRDKDGKLEEILKKYFKY</sequence>
<dbReference type="HOGENOM" id="CLU_1493009_0_0_2"/>